<accession>A0A1C7LZ68</accession>
<gene>
    <name evidence="1" type="ORF">A0H81_10565</name>
</gene>
<dbReference type="AlphaFoldDB" id="A0A1C7LZ68"/>
<evidence type="ECO:0000313" key="2">
    <source>
        <dbReference type="Proteomes" id="UP000092993"/>
    </source>
</evidence>
<reference evidence="1 2" key="1">
    <citation type="submission" date="2016-03" db="EMBL/GenBank/DDBJ databases">
        <title>Whole genome sequencing of Grifola frondosa 9006-11.</title>
        <authorList>
            <person name="Min B."/>
            <person name="Park H."/>
            <person name="Kim J.-G."/>
            <person name="Cho H."/>
            <person name="Oh Y.-L."/>
            <person name="Kong W.-S."/>
            <person name="Choi I.-G."/>
        </authorList>
    </citation>
    <scope>NUCLEOTIDE SEQUENCE [LARGE SCALE GENOMIC DNA]</scope>
    <source>
        <strain evidence="1 2">9006-11</strain>
    </source>
</reference>
<sequence length="72" mass="8613">MADVMHLRTLTIPLPAPPPAKDLKDLTCSQHLFCVYTKIDAWVLKIKCDKYYLFMDMWFDKKWMSFSMIPQR</sequence>
<dbReference type="Proteomes" id="UP000092993">
    <property type="component" value="Unassembled WGS sequence"/>
</dbReference>
<evidence type="ECO:0000313" key="1">
    <source>
        <dbReference type="EMBL" id="OBZ69768.1"/>
    </source>
</evidence>
<keyword evidence="2" id="KW-1185">Reference proteome</keyword>
<protein>
    <submittedName>
        <fullName evidence="1">Uncharacterized protein</fullName>
    </submittedName>
</protein>
<dbReference type="EMBL" id="LUGG01000015">
    <property type="protein sequence ID" value="OBZ69768.1"/>
    <property type="molecule type" value="Genomic_DNA"/>
</dbReference>
<name>A0A1C7LZ68_GRIFR</name>
<organism evidence="1 2">
    <name type="scientific">Grifola frondosa</name>
    <name type="common">Maitake</name>
    <name type="synonym">Polyporus frondosus</name>
    <dbReference type="NCBI Taxonomy" id="5627"/>
    <lineage>
        <taxon>Eukaryota</taxon>
        <taxon>Fungi</taxon>
        <taxon>Dikarya</taxon>
        <taxon>Basidiomycota</taxon>
        <taxon>Agaricomycotina</taxon>
        <taxon>Agaricomycetes</taxon>
        <taxon>Polyporales</taxon>
        <taxon>Grifolaceae</taxon>
        <taxon>Grifola</taxon>
    </lineage>
</organism>
<proteinExistence type="predicted"/>
<comment type="caution">
    <text evidence="1">The sequence shown here is derived from an EMBL/GenBank/DDBJ whole genome shotgun (WGS) entry which is preliminary data.</text>
</comment>